<keyword evidence="1 3" id="KW-0808">Transferase</keyword>
<keyword evidence="2" id="KW-0749">Sporulation</keyword>
<dbReference type="Pfam" id="PF20085">
    <property type="entry name" value="TGL"/>
    <property type="match status" value="1"/>
</dbReference>
<dbReference type="GO" id="GO:0003810">
    <property type="term" value="F:protein-glutamine gamma-glutamyltransferase activity"/>
    <property type="evidence" value="ECO:0007669"/>
    <property type="project" value="InterPro"/>
</dbReference>
<keyword evidence="4" id="KW-1185">Reference proteome</keyword>
<dbReference type="InterPro" id="IPR020916">
    <property type="entry name" value="Gln_gamma-glutamylTfrase_bac"/>
</dbReference>
<evidence type="ECO:0000256" key="2">
    <source>
        <dbReference type="ARBA" id="ARBA00022969"/>
    </source>
</evidence>
<dbReference type="RefSeq" id="WP_068533468.1">
    <property type="nucleotide sequence ID" value="NZ_LVJH01000022.1"/>
</dbReference>
<dbReference type="EMBL" id="LVJH01000022">
    <property type="protein sequence ID" value="OAB42286.1"/>
    <property type="molecule type" value="Genomic_DNA"/>
</dbReference>
<evidence type="ECO:0000256" key="1">
    <source>
        <dbReference type="ARBA" id="ARBA00022679"/>
    </source>
</evidence>
<protein>
    <submittedName>
        <fullName evidence="3">Protein-glutamine gamma-glutamyltransferase</fullName>
    </submittedName>
</protein>
<accession>A0A162K2Y6</accession>
<evidence type="ECO:0000313" key="3">
    <source>
        <dbReference type="EMBL" id="OAB42286.1"/>
    </source>
</evidence>
<dbReference type="STRING" id="494026.PGLA_13380"/>
<organism evidence="3 4">
    <name type="scientific">Paenibacillus glacialis</name>
    <dbReference type="NCBI Taxonomy" id="494026"/>
    <lineage>
        <taxon>Bacteria</taxon>
        <taxon>Bacillati</taxon>
        <taxon>Bacillota</taxon>
        <taxon>Bacilli</taxon>
        <taxon>Bacillales</taxon>
        <taxon>Paenibacillaceae</taxon>
        <taxon>Paenibacillus</taxon>
    </lineage>
</organism>
<dbReference type="AlphaFoldDB" id="A0A162K2Y6"/>
<dbReference type="NCBIfam" id="NF002869">
    <property type="entry name" value="PRK03187.1"/>
    <property type="match status" value="1"/>
</dbReference>
<dbReference type="Proteomes" id="UP000076967">
    <property type="component" value="Unassembled WGS sequence"/>
</dbReference>
<evidence type="ECO:0000313" key="4">
    <source>
        <dbReference type="Proteomes" id="UP000076967"/>
    </source>
</evidence>
<proteinExistence type="inferred from homology"/>
<dbReference type="HAMAP" id="MF_00727">
    <property type="entry name" value="Tgl"/>
    <property type="match status" value="1"/>
</dbReference>
<reference evidence="3 4" key="1">
    <citation type="submission" date="2016-03" db="EMBL/GenBank/DDBJ databases">
        <title>Draft genome sequence of Paenibacillus glacialis DSM 22343.</title>
        <authorList>
            <person name="Shin S.-K."/>
            <person name="Yi H."/>
        </authorList>
    </citation>
    <scope>NUCLEOTIDE SEQUENCE [LARGE SCALE GENOMIC DNA]</scope>
    <source>
        <strain evidence="3 4">DSM 22343</strain>
    </source>
</reference>
<name>A0A162K2Y6_9BACL</name>
<gene>
    <name evidence="3" type="ORF">PGLA_13380</name>
</gene>
<dbReference type="GO" id="GO:0030435">
    <property type="term" value="P:sporulation resulting in formation of a cellular spore"/>
    <property type="evidence" value="ECO:0007669"/>
    <property type="project" value="UniProtKB-KW"/>
</dbReference>
<comment type="caution">
    <text evidence="3">The sequence shown here is derived from an EMBL/GenBank/DDBJ whole genome shotgun (WGS) entry which is preliminary data.</text>
</comment>
<dbReference type="OrthoDB" id="1845399at2"/>
<sequence>MIVITGVDVEQINTLQLTDVERDIVNQKKKSERVYRYVSLEALDFELKMRTATIDAGKALYASDAKFAVFKNSRCNDQFWTRTDNGGFRLNSGIRPSVGINDIFKNGQLYGFECATAMIITLYKATLTVLKKDIFDVYFQDLYLRDWNYDSDLQLKMVEHNNEVFPGDIVYFKNPDHNPATPEWQGENAVYLGDGLYYGHGMGIKPAEGSIASLNKRRIPGSTTSAYLTDEVVHPDFEYLRKLSTSRNRLIVEKNDTEGVIVARIGTHMYTSNHKVSGIS</sequence>